<reference evidence="2" key="2">
    <citation type="journal article" date="2016" name="Fungal Biol.">
        <title>Ochratoxin A production by Penicillium thymicola.</title>
        <authorList>
            <person name="Nguyen H.D.T."/>
            <person name="McMullin D.R."/>
            <person name="Ponomareva E."/>
            <person name="Riley R."/>
            <person name="Pomraning K.R."/>
            <person name="Baker S.E."/>
            <person name="Seifert K.A."/>
        </authorList>
    </citation>
    <scope>NUCLEOTIDE SEQUENCE</scope>
    <source>
        <strain evidence="2">DAOM 180753</strain>
    </source>
</reference>
<feature type="compositionally biased region" description="Polar residues" evidence="1">
    <location>
        <begin position="27"/>
        <end position="46"/>
    </location>
</feature>
<feature type="compositionally biased region" description="Polar residues" evidence="1">
    <location>
        <begin position="1"/>
        <end position="17"/>
    </location>
</feature>
<name>A0AAI9T4E8_PENTH</name>
<dbReference type="AlphaFoldDB" id="A0AAI9T4E8"/>
<dbReference type="EMBL" id="LACB01001647">
    <property type="protein sequence ID" value="KAJ9478553.1"/>
    <property type="molecule type" value="Genomic_DNA"/>
</dbReference>
<organism evidence="2 3">
    <name type="scientific">Penicillium thymicola</name>
    <dbReference type="NCBI Taxonomy" id="293382"/>
    <lineage>
        <taxon>Eukaryota</taxon>
        <taxon>Fungi</taxon>
        <taxon>Dikarya</taxon>
        <taxon>Ascomycota</taxon>
        <taxon>Pezizomycotina</taxon>
        <taxon>Eurotiomycetes</taxon>
        <taxon>Eurotiomycetidae</taxon>
        <taxon>Eurotiales</taxon>
        <taxon>Aspergillaceae</taxon>
        <taxon>Penicillium</taxon>
    </lineage>
</organism>
<feature type="region of interest" description="Disordered" evidence="1">
    <location>
        <begin position="1"/>
        <end position="46"/>
    </location>
</feature>
<dbReference type="Proteomes" id="UP001227192">
    <property type="component" value="Unassembled WGS sequence"/>
</dbReference>
<keyword evidence="3" id="KW-1185">Reference proteome</keyword>
<reference evidence="2" key="1">
    <citation type="submission" date="2015-06" db="EMBL/GenBank/DDBJ databases">
        <authorList>
            <person name="Nguyen H."/>
        </authorList>
    </citation>
    <scope>NUCLEOTIDE SEQUENCE</scope>
    <source>
        <strain evidence="2">DAOM 180753</strain>
    </source>
</reference>
<sequence length="93" mass="9667">PPPYSQSLPPINATASHTIPVLPPPGSVTQLAPSPPLTSTEFPDSNLLSTSLGGDDVLAFLDGSEWGQLSMLAPSEIGIPAGWLSTVWSPFSR</sequence>
<accession>A0AAI9T4E8</accession>
<evidence type="ECO:0000256" key="1">
    <source>
        <dbReference type="SAM" id="MobiDB-lite"/>
    </source>
</evidence>
<comment type="caution">
    <text evidence="2">The sequence shown here is derived from an EMBL/GenBank/DDBJ whole genome shotgun (WGS) entry which is preliminary data.</text>
</comment>
<proteinExistence type="predicted"/>
<gene>
    <name evidence="2" type="ORF">VN97_g13185</name>
</gene>
<evidence type="ECO:0000313" key="2">
    <source>
        <dbReference type="EMBL" id="KAJ9478553.1"/>
    </source>
</evidence>
<evidence type="ECO:0000313" key="3">
    <source>
        <dbReference type="Proteomes" id="UP001227192"/>
    </source>
</evidence>
<protein>
    <submittedName>
        <fullName evidence="2">Uncharacterized protein</fullName>
    </submittedName>
</protein>
<feature type="non-terminal residue" evidence="2">
    <location>
        <position position="1"/>
    </location>
</feature>